<sequence length="294" mass="30993">MGSSSSQPCKSPACCTACPDSATYVNVECKWWEFWCSPMEKCVPKESLAPSSSVMQPATKYIGTTIPFSCVAGGCEGHVEYLDGCDASGCTGNICGAGWELVTDVETICGKETGLSVVRQCDPGKGFFQGASCRQTSGGSKVFAVYDYNLDSGTCWVSWATENTIYRPYIWDGCPGFTSSDPDWYMRYGLYTSDKTETQQRPIDGGVGETATCIELGGGKTLSNQPPTVGSKSGFTEASTLPLIGKSHTVEGVGAIGGIGAAAVLGFGFMRGKKRQAKKKTAAQDLEMSGGNTV</sequence>
<keyword evidence="1" id="KW-0472">Membrane</keyword>
<keyword evidence="1" id="KW-1133">Transmembrane helix</keyword>
<evidence type="ECO:0000256" key="1">
    <source>
        <dbReference type="SAM" id="Phobius"/>
    </source>
</evidence>
<dbReference type="Proteomes" id="UP001165085">
    <property type="component" value="Unassembled WGS sequence"/>
</dbReference>
<reference evidence="3" key="1">
    <citation type="journal article" date="2023" name="Commun. Biol.">
        <title>Genome analysis of Parmales, the sister group of diatoms, reveals the evolutionary specialization of diatoms from phago-mixotrophs to photoautotrophs.</title>
        <authorList>
            <person name="Ban H."/>
            <person name="Sato S."/>
            <person name="Yoshikawa S."/>
            <person name="Yamada K."/>
            <person name="Nakamura Y."/>
            <person name="Ichinomiya M."/>
            <person name="Sato N."/>
            <person name="Blanc-Mathieu R."/>
            <person name="Endo H."/>
            <person name="Kuwata A."/>
            <person name="Ogata H."/>
        </authorList>
    </citation>
    <scope>NUCLEOTIDE SEQUENCE [LARGE SCALE GENOMIC DNA]</scope>
    <source>
        <strain evidence="3">NIES 3701</strain>
    </source>
</reference>
<protein>
    <submittedName>
        <fullName evidence="2">Uncharacterized protein</fullName>
    </submittedName>
</protein>
<evidence type="ECO:0000313" key="3">
    <source>
        <dbReference type="Proteomes" id="UP001165085"/>
    </source>
</evidence>
<organism evidence="2 3">
    <name type="scientific">Triparma strigata</name>
    <dbReference type="NCBI Taxonomy" id="1606541"/>
    <lineage>
        <taxon>Eukaryota</taxon>
        <taxon>Sar</taxon>
        <taxon>Stramenopiles</taxon>
        <taxon>Ochrophyta</taxon>
        <taxon>Bolidophyceae</taxon>
        <taxon>Parmales</taxon>
        <taxon>Triparmaceae</taxon>
        <taxon>Triparma</taxon>
    </lineage>
</organism>
<proteinExistence type="predicted"/>
<feature type="transmembrane region" description="Helical" evidence="1">
    <location>
        <begin position="252"/>
        <end position="270"/>
    </location>
</feature>
<gene>
    <name evidence="2" type="ORF">TrST_g12613</name>
</gene>
<name>A0A9W7BTS0_9STRA</name>
<evidence type="ECO:0000313" key="2">
    <source>
        <dbReference type="EMBL" id="GMH96539.1"/>
    </source>
</evidence>
<keyword evidence="1" id="KW-0812">Transmembrane</keyword>
<keyword evidence="3" id="KW-1185">Reference proteome</keyword>
<accession>A0A9W7BTS0</accession>
<comment type="caution">
    <text evidence="2">The sequence shown here is derived from an EMBL/GenBank/DDBJ whole genome shotgun (WGS) entry which is preliminary data.</text>
</comment>
<dbReference type="OrthoDB" id="196228at2759"/>
<dbReference type="AlphaFoldDB" id="A0A9W7BTS0"/>
<dbReference type="EMBL" id="BRXY01000469">
    <property type="protein sequence ID" value="GMH96539.1"/>
    <property type="molecule type" value="Genomic_DNA"/>
</dbReference>